<dbReference type="Pfam" id="PF00501">
    <property type="entry name" value="AMP-binding"/>
    <property type="match status" value="1"/>
</dbReference>
<evidence type="ECO:0000313" key="7">
    <source>
        <dbReference type="RefSeq" id="XP_013790501.1"/>
    </source>
</evidence>
<gene>
    <name evidence="7" type="primary">LOC106474355</name>
</gene>
<keyword evidence="4" id="KW-0812">Transmembrane</keyword>
<feature type="domain" description="AMP-dependent synthetase/ligase" evidence="5">
    <location>
        <begin position="103"/>
        <end position="504"/>
    </location>
</feature>
<evidence type="ECO:0000256" key="1">
    <source>
        <dbReference type="ARBA" id="ARBA00022598"/>
    </source>
</evidence>
<keyword evidence="6" id="KW-1185">Reference proteome</keyword>
<reference evidence="7" key="1">
    <citation type="submission" date="2025-08" db="UniProtKB">
        <authorList>
            <consortium name="RefSeq"/>
        </authorList>
    </citation>
    <scope>IDENTIFICATION</scope>
    <source>
        <tissue evidence="7">Muscle</tissue>
    </source>
</reference>
<name>A0ABM1BXF1_LIMPO</name>
<dbReference type="SUPFAM" id="SSF56801">
    <property type="entry name" value="Acetyl-CoA synthetase-like"/>
    <property type="match status" value="1"/>
</dbReference>
<evidence type="ECO:0000259" key="5">
    <source>
        <dbReference type="Pfam" id="PF00501"/>
    </source>
</evidence>
<sequence>MDDYIRYIGGVVGIAAVTGAAAITSSFLFSSKSRPLLPPVDPNNQSEEELGEDCVRRSRLCPNGEWISCIHKDVKTLYDILYRGFKVSDNGLCMGWRKSREEGYRWTNYSEAIQRCRRLASGLVHFGVKPGPSTCIGIYAQNSVEWVLCEQACYHQSMVIIPLYDTLGLYACTFIINQAEINTIICDTEEKVITLLNESSKTTTLKQIVVFHPVSEDTKTKAKNSGIRLLLLKDVEEAGKANPIESNPPKPTDLAVVCYTSGTTGNPKGVMLTHGQIIANVSAVMHQLGEQAPNSSDIMLSFLPLAHMFERCCEIGIFIGGGRIGFYMGDIRKLPDDMEALKPTVLPVVPRLLNRIYDKVQSSTNGSRLRRWLLNLAISRKQAEINRHILRHNSIWDHIVFRQIRNGLGGQVRLMVIGSAPVDANVLSFMRCALGCLIIEGYGQTECVAPCTLTLNGDAVAGHVGPPLPCCSIKLVDVPEMEYFAADGYGEVCVKGLSVCSGYLKDQEKTDEIIDRDGWLHTGDIGMWLP</sequence>
<feature type="non-terminal residue" evidence="7">
    <location>
        <position position="530"/>
    </location>
</feature>
<organism evidence="6 7">
    <name type="scientific">Limulus polyphemus</name>
    <name type="common">Atlantic horseshoe crab</name>
    <dbReference type="NCBI Taxonomy" id="6850"/>
    <lineage>
        <taxon>Eukaryota</taxon>
        <taxon>Metazoa</taxon>
        <taxon>Ecdysozoa</taxon>
        <taxon>Arthropoda</taxon>
        <taxon>Chelicerata</taxon>
        <taxon>Merostomata</taxon>
        <taxon>Xiphosura</taxon>
        <taxon>Limulidae</taxon>
        <taxon>Limulus</taxon>
    </lineage>
</organism>
<dbReference type="Gene3D" id="3.40.50.12780">
    <property type="entry name" value="N-terminal domain of ligase-like"/>
    <property type="match status" value="1"/>
</dbReference>
<proteinExistence type="predicted"/>
<keyword evidence="4" id="KW-0472">Membrane</keyword>
<protein>
    <recommendedName>
        <fullName evidence="3">long-chain-fatty-acid--CoA ligase</fullName>
        <ecNumber evidence="3">6.2.1.3</ecNumber>
    </recommendedName>
</protein>
<keyword evidence="1" id="KW-0436">Ligase</keyword>
<evidence type="ECO:0000256" key="3">
    <source>
        <dbReference type="ARBA" id="ARBA00026121"/>
    </source>
</evidence>
<evidence type="ECO:0000256" key="4">
    <source>
        <dbReference type="SAM" id="Phobius"/>
    </source>
</evidence>
<dbReference type="GeneID" id="106474355"/>
<dbReference type="InterPro" id="IPR042099">
    <property type="entry name" value="ANL_N_sf"/>
</dbReference>
<dbReference type="PANTHER" id="PTHR43272">
    <property type="entry name" value="LONG-CHAIN-FATTY-ACID--COA LIGASE"/>
    <property type="match status" value="1"/>
</dbReference>
<evidence type="ECO:0000313" key="6">
    <source>
        <dbReference type="Proteomes" id="UP000694941"/>
    </source>
</evidence>
<keyword evidence="2" id="KW-0276">Fatty acid metabolism</keyword>
<dbReference type="RefSeq" id="XP_013790501.1">
    <property type="nucleotide sequence ID" value="XM_013935047.2"/>
</dbReference>
<dbReference type="Proteomes" id="UP000694941">
    <property type="component" value="Unplaced"/>
</dbReference>
<dbReference type="InterPro" id="IPR020845">
    <property type="entry name" value="AMP-binding_CS"/>
</dbReference>
<dbReference type="PANTHER" id="PTHR43272:SF107">
    <property type="entry name" value="LONG-CHAIN-FATTY-ACID--COA LIGASE 5"/>
    <property type="match status" value="1"/>
</dbReference>
<feature type="transmembrane region" description="Helical" evidence="4">
    <location>
        <begin position="7"/>
        <end position="29"/>
    </location>
</feature>
<accession>A0ABM1BXF1</accession>
<dbReference type="PROSITE" id="PS00455">
    <property type="entry name" value="AMP_BINDING"/>
    <property type="match status" value="1"/>
</dbReference>
<keyword evidence="4" id="KW-1133">Transmembrane helix</keyword>
<dbReference type="EC" id="6.2.1.3" evidence="3"/>
<keyword evidence="2" id="KW-0443">Lipid metabolism</keyword>
<dbReference type="InterPro" id="IPR000873">
    <property type="entry name" value="AMP-dep_synth/lig_dom"/>
</dbReference>
<evidence type="ECO:0000256" key="2">
    <source>
        <dbReference type="ARBA" id="ARBA00022832"/>
    </source>
</evidence>